<dbReference type="WBParaSite" id="Csp11.Scaffold629.g11278.t1">
    <property type="protein sequence ID" value="Csp11.Scaffold629.g11278.t1"/>
    <property type="gene ID" value="Csp11.Scaffold629.g11278"/>
</dbReference>
<feature type="transmembrane region" description="Helical" evidence="5">
    <location>
        <begin position="249"/>
        <end position="272"/>
    </location>
</feature>
<dbReference type="AlphaFoldDB" id="A0A1I7TSB6"/>
<dbReference type="eggNOG" id="ENOG502TFIZ">
    <property type="taxonomic scope" value="Eukaryota"/>
</dbReference>
<dbReference type="PRINTS" id="PR00697">
    <property type="entry name" value="TMPROTEINSRA"/>
</dbReference>
<feature type="transmembrane region" description="Helical" evidence="5">
    <location>
        <begin position="59"/>
        <end position="86"/>
    </location>
</feature>
<evidence type="ECO:0000256" key="1">
    <source>
        <dbReference type="ARBA" id="ARBA00004141"/>
    </source>
</evidence>
<evidence type="ECO:0000256" key="5">
    <source>
        <dbReference type="SAM" id="Phobius"/>
    </source>
</evidence>
<dbReference type="Gene3D" id="1.20.1070.10">
    <property type="entry name" value="Rhodopsin 7-helix transmembrane proteins"/>
    <property type="match status" value="1"/>
</dbReference>
<feature type="transmembrane region" description="Helical" evidence="5">
    <location>
        <begin position="292"/>
        <end position="311"/>
    </location>
</feature>
<feature type="transmembrane region" description="Helical" evidence="5">
    <location>
        <begin position="25"/>
        <end position="47"/>
    </location>
</feature>
<dbReference type="GO" id="GO:0004984">
    <property type="term" value="F:olfactory receptor activity"/>
    <property type="evidence" value="ECO:0007669"/>
    <property type="project" value="TreeGrafter"/>
</dbReference>
<keyword evidence="3 5" id="KW-1133">Transmembrane helix</keyword>
<keyword evidence="2 5" id="KW-0812">Transmembrane</keyword>
<evidence type="ECO:0000256" key="3">
    <source>
        <dbReference type="ARBA" id="ARBA00022989"/>
    </source>
</evidence>
<keyword evidence="4 5" id="KW-0472">Membrane</keyword>
<organism evidence="6 7">
    <name type="scientific">Caenorhabditis tropicalis</name>
    <dbReference type="NCBI Taxonomy" id="1561998"/>
    <lineage>
        <taxon>Eukaryota</taxon>
        <taxon>Metazoa</taxon>
        <taxon>Ecdysozoa</taxon>
        <taxon>Nematoda</taxon>
        <taxon>Chromadorea</taxon>
        <taxon>Rhabditida</taxon>
        <taxon>Rhabditina</taxon>
        <taxon>Rhabditomorpha</taxon>
        <taxon>Rhabditoidea</taxon>
        <taxon>Rhabditidae</taxon>
        <taxon>Peloderinae</taxon>
        <taxon>Caenorhabditis</taxon>
    </lineage>
</organism>
<evidence type="ECO:0000313" key="6">
    <source>
        <dbReference type="Proteomes" id="UP000095282"/>
    </source>
</evidence>
<dbReference type="STRING" id="1561998.A0A1I7TSB6"/>
<accession>A0A1I7TSB6</accession>
<evidence type="ECO:0000313" key="7">
    <source>
        <dbReference type="WBParaSite" id="Csp11.Scaffold629.g11278.t1"/>
    </source>
</evidence>
<evidence type="ECO:0000256" key="4">
    <source>
        <dbReference type="ARBA" id="ARBA00023136"/>
    </source>
</evidence>
<dbReference type="GO" id="GO:0016020">
    <property type="term" value="C:membrane"/>
    <property type="evidence" value="ECO:0007669"/>
    <property type="project" value="UniProtKB-SubCell"/>
</dbReference>
<feature type="transmembrane region" description="Helical" evidence="5">
    <location>
        <begin position="106"/>
        <end position="130"/>
    </location>
</feature>
<dbReference type="PANTHER" id="PTHR31357:SF11">
    <property type="entry name" value="SERPENTINE RECEPTOR CLASS ALPHA-11"/>
    <property type="match status" value="1"/>
</dbReference>
<dbReference type="InterPro" id="IPR000344">
    <property type="entry name" value="7TM_GPCR_serpentine_rcpt_Sra"/>
</dbReference>
<dbReference type="PANTHER" id="PTHR31357">
    <property type="entry name" value="SERPENTINE RECEPTOR CLASS ALPHA-10"/>
    <property type="match status" value="1"/>
</dbReference>
<keyword evidence="6" id="KW-1185">Reference proteome</keyword>
<feature type="transmembrane region" description="Helical" evidence="5">
    <location>
        <begin position="142"/>
        <end position="165"/>
    </location>
</feature>
<evidence type="ECO:0000256" key="2">
    <source>
        <dbReference type="ARBA" id="ARBA00022692"/>
    </source>
</evidence>
<feature type="transmembrane region" description="Helical" evidence="5">
    <location>
        <begin position="193"/>
        <end position="213"/>
    </location>
</feature>
<reference evidence="7" key="1">
    <citation type="submission" date="2016-11" db="UniProtKB">
        <authorList>
            <consortium name="WormBaseParasite"/>
        </authorList>
    </citation>
    <scope>IDENTIFICATION</scope>
</reference>
<dbReference type="Pfam" id="PF02117">
    <property type="entry name" value="7TM_GPCR_Sra"/>
    <property type="match status" value="1"/>
</dbReference>
<name>A0A1I7TSB6_9PELO</name>
<comment type="subcellular location">
    <subcellularLocation>
        <location evidence="1">Membrane</location>
        <topology evidence="1">Multi-pass membrane protein</topology>
    </subcellularLocation>
</comment>
<protein>
    <submittedName>
        <fullName evidence="7">Serpentine Receptor, class T</fullName>
    </submittedName>
</protein>
<dbReference type="GO" id="GO:0004930">
    <property type="term" value="F:G protein-coupled receptor activity"/>
    <property type="evidence" value="ECO:0007669"/>
    <property type="project" value="InterPro"/>
</dbReference>
<dbReference type="InterPro" id="IPR051080">
    <property type="entry name" value="Nematode_rcpt-like_serp_alpha"/>
</dbReference>
<dbReference type="Proteomes" id="UP000095282">
    <property type="component" value="Unplaced"/>
</dbReference>
<proteinExistence type="predicted"/>
<sequence>MSSDVVCASPQQMEMYNSSVYTCALFFNLFIAICSIILIVLAIRKLLMESIINVSTRMFLIVGLLCCALHQQAYIVLRIQVIYQVFFKLNEPCNLYYKSYDCKYVTFSLVAGNTGMIFIQSAMTIDRIFATIFSKFWPTLKYWPGVVLSCFMIGCNIANVNLIFWNDPLTDYVPTCGQFPPHSVARFTSFLEVGLYMSIAHMVINIVILGINVKQDRQQRLVSTHDQSKSSFNVNQRYQSREKLKSTQAIFLLSMSQFIACFLYTVFTQVYLKFQHDLTPLQGGLALALTYTTPYACCAIPSLILFTLSFIKNQRLRNIESMRSQTETGDEYIQKIKKLWEKS</sequence>